<keyword evidence="6 7" id="KW-0472">Membrane</keyword>
<feature type="transmembrane region" description="Helical" evidence="7">
    <location>
        <begin position="45"/>
        <end position="66"/>
    </location>
</feature>
<protein>
    <submittedName>
        <fullName evidence="8">Putative oxidoreductase</fullName>
    </submittedName>
</protein>
<accession>A0A4V2UY43</accession>
<evidence type="ECO:0000256" key="3">
    <source>
        <dbReference type="ARBA" id="ARBA00022475"/>
    </source>
</evidence>
<dbReference type="AlphaFoldDB" id="A0A4V2UY43"/>
<reference evidence="8 9" key="1">
    <citation type="submission" date="2019-03" db="EMBL/GenBank/DDBJ databases">
        <title>Genomic Encyclopedia of Type Strains, Phase IV (KMG-IV): sequencing the most valuable type-strain genomes for metagenomic binning, comparative biology and taxonomic classification.</title>
        <authorList>
            <person name="Goeker M."/>
        </authorList>
    </citation>
    <scope>NUCLEOTIDE SEQUENCE [LARGE SCALE GENOMIC DNA]</scope>
    <source>
        <strain evidence="8 9">DSM 9035</strain>
    </source>
</reference>
<keyword evidence="3" id="KW-1003">Cell membrane</keyword>
<dbReference type="Proteomes" id="UP000294664">
    <property type="component" value="Unassembled WGS sequence"/>
</dbReference>
<dbReference type="RefSeq" id="WP_165933662.1">
    <property type="nucleotide sequence ID" value="NZ_SMAI01000003.1"/>
</dbReference>
<evidence type="ECO:0000256" key="7">
    <source>
        <dbReference type="SAM" id="Phobius"/>
    </source>
</evidence>
<proteinExistence type="inferred from homology"/>
<evidence type="ECO:0000256" key="6">
    <source>
        <dbReference type="ARBA" id="ARBA00023136"/>
    </source>
</evidence>
<evidence type="ECO:0000256" key="2">
    <source>
        <dbReference type="ARBA" id="ARBA00006679"/>
    </source>
</evidence>
<feature type="transmembrane region" description="Helical" evidence="7">
    <location>
        <begin position="7"/>
        <end position="25"/>
    </location>
</feature>
<evidence type="ECO:0000256" key="1">
    <source>
        <dbReference type="ARBA" id="ARBA00004651"/>
    </source>
</evidence>
<sequence length="138" mass="14603">MLFFDNLALLVGRILLAVLILPSGVRKLMDLAGTTAYMTRMGVPAPDAMAVAAGAAEILLPILLLLGLLPRLTAVLTGGFVLVATLTAHRFWEFSEPGPAAMQQIQFLKNLGLIGGTMFYFVAGAGAYAVGAGRRTRR</sequence>
<evidence type="ECO:0000313" key="8">
    <source>
        <dbReference type="EMBL" id="TCT05948.1"/>
    </source>
</evidence>
<comment type="caution">
    <text evidence="8">The sequence shown here is derived from an EMBL/GenBank/DDBJ whole genome shotgun (WGS) entry which is preliminary data.</text>
</comment>
<comment type="subcellular location">
    <subcellularLocation>
        <location evidence="1">Cell membrane</location>
        <topology evidence="1">Multi-pass membrane protein</topology>
    </subcellularLocation>
</comment>
<dbReference type="PANTHER" id="PTHR33452:SF1">
    <property type="entry name" value="INNER MEMBRANE PROTEIN YPHA-RELATED"/>
    <property type="match status" value="1"/>
</dbReference>
<keyword evidence="5 7" id="KW-1133">Transmembrane helix</keyword>
<feature type="transmembrane region" description="Helical" evidence="7">
    <location>
        <begin position="112"/>
        <end position="131"/>
    </location>
</feature>
<feature type="transmembrane region" description="Helical" evidence="7">
    <location>
        <begin position="73"/>
        <end position="92"/>
    </location>
</feature>
<dbReference type="InterPro" id="IPR032808">
    <property type="entry name" value="DoxX"/>
</dbReference>
<evidence type="ECO:0000256" key="5">
    <source>
        <dbReference type="ARBA" id="ARBA00022989"/>
    </source>
</evidence>
<keyword evidence="4 7" id="KW-0812">Transmembrane</keyword>
<dbReference type="Pfam" id="PF07681">
    <property type="entry name" value="DoxX"/>
    <property type="match status" value="1"/>
</dbReference>
<gene>
    <name evidence="8" type="ORF">EDC64_10349</name>
</gene>
<dbReference type="PANTHER" id="PTHR33452">
    <property type="entry name" value="OXIDOREDUCTASE CATD-RELATED"/>
    <property type="match status" value="1"/>
</dbReference>
<comment type="similarity">
    <text evidence="2">Belongs to the DoxX family.</text>
</comment>
<dbReference type="GO" id="GO:0005886">
    <property type="term" value="C:plasma membrane"/>
    <property type="evidence" value="ECO:0007669"/>
    <property type="project" value="UniProtKB-SubCell"/>
</dbReference>
<dbReference type="InterPro" id="IPR051907">
    <property type="entry name" value="DoxX-like_oxidoreductase"/>
</dbReference>
<evidence type="ECO:0000313" key="9">
    <source>
        <dbReference type="Proteomes" id="UP000294664"/>
    </source>
</evidence>
<keyword evidence="9" id="KW-1185">Reference proteome</keyword>
<name>A0A4V2UY43_9HYPH</name>
<dbReference type="EMBL" id="SMAI01000003">
    <property type="protein sequence ID" value="TCT05948.1"/>
    <property type="molecule type" value="Genomic_DNA"/>
</dbReference>
<evidence type="ECO:0000256" key="4">
    <source>
        <dbReference type="ARBA" id="ARBA00022692"/>
    </source>
</evidence>
<organism evidence="8 9">
    <name type="scientific">Aquabacter spiritensis</name>
    <dbReference type="NCBI Taxonomy" id="933073"/>
    <lineage>
        <taxon>Bacteria</taxon>
        <taxon>Pseudomonadati</taxon>
        <taxon>Pseudomonadota</taxon>
        <taxon>Alphaproteobacteria</taxon>
        <taxon>Hyphomicrobiales</taxon>
        <taxon>Xanthobacteraceae</taxon>
        <taxon>Aquabacter</taxon>
    </lineage>
</organism>